<sequence>MRYVWIAMVALGLAVVGLALWVRLAPTDAVAWHRMPDAGHRGEMVRIDTGADGLARLRDIAQATPRTRPLAGSVESGMMTWVTRSRLMGFPDYTTARQDGETLLIWARQRYGTDDFGVNAARLDHWREALVSETQ</sequence>
<dbReference type="EMBL" id="QWJJ01000001">
    <property type="protein sequence ID" value="RII40642.1"/>
    <property type="molecule type" value="Genomic_DNA"/>
</dbReference>
<dbReference type="InterPro" id="IPR010865">
    <property type="entry name" value="DUF1499"/>
</dbReference>
<gene>
    <name evidence="1" type="ORF">DL237_01100</name>
</gene>
<dbReference type="Proteomes" id="UP000265848">
    <property type="component" value="Unassembled WGS sequence"/>
</dbReference>
<proteinExistence type="predicted"/>
<dbReference type="RefSeq" id="WP_119397162.1">
    <property type="nucleotide sequence ID" value="NZ_QWJJ01000001.1"/>
</dbReference>
<name>A0A399J9E1_9RHOB</name>
<protein>
    <submittedName>
        <fullName evidence="1">DUF1499 domain-containing protein</fullName>
    </submittedName>
</protein>
<keyword evidence="2" id="KW-1185">Reference proteome</keyword>
<comment type="caution">
    <text evidence="1">The sequence shown here is derived from an EMBL/GenBank/DDBJ whole genome shotgun (WGS) entry which is preliminary data.</text>
</comment>
<reference evidence="1 2" key="1">
    <citation type="submission" date="2018-08" db="EMBL/GenBank/DDBJ databases">
        <title>Pseudooceanicola sediminis CY03 in the family Rhodobacteracea.</title>
        <authorList>
            <person name="Zhang Y.-J."/>
        </authorList>
    </citation>
    <scope>NUCLEOTIDE SEQUENCE [LARGE SCALE GENOMIC DNA]</scope>
    <source>
        <strain evidence="1 2">CY03</strain>
    </source>
</reference>
<evidence type="ECO:0000313" key="2">
    <source>
        <dbReference type="Proteomes" id="UP000265848"/>
    </source>
</evidence>
<evidence type="ECO:0000313" key="1">
    <source>
        <dbReference type="EMBL" id="RII40642.1"/>
    </source>
</evidence>
<dbReference type="Pfam" id="PF07386">
    <property type="entry name" value="DUF1499"/>
    <property type="match status" value="1"/>
</dbReference>
<organism evidence="1 2">
    <name type="scientific">Pseudooceanicola sediminis</name>
    <dbReference type="NCBI Taxonomy" id="2211117"/>
    <lineage>
        <taxon>Bacteria</taxon>
        <taxon>Pseudomonadati</taxon>
        <taxon>Pseudomonadota</taxon>
        <taxon>Alphaproteobacteria</taxon>
        <taxon>Rhodobacterales</taxon>
        <taxon>Paracoccaceae</taxon>
        <taxon>Pseudooceanicola</taxon>
    </lineage>
</organism>
<accession>A0A399J9E1</accession>
<dbReference type="OrthoDB" id="8479024at2"/>
<dbReference type="AlphaFoldDB" id="A0A399J9E1"/>